<evidence type="ECO:0000313" key="2">
    <source>
        <dbReference type="Proteomes" id="UP000046122"/>
    </source>
</evidence>
<organism evidence="1 2">
    <name type="scientific">Mesorhizobium plurifarium</name>
    <dbReference type="NCBI Taxonomy" id="69974"/>
    <lineage>
        <taxon>Bacteria</taxon>
        <taxon>Pseudomonadati</taxon>
        <taxon>Pseudomonadota</taxon>
        <taxon>Alphaproteobacteria</taxon>
        <taxon>Hyphomicrobiales</taxon>
        <taxon>Phyllobacteriaceae</taxon>
        <taxon>Mesorhizobium</taxon>
    </lineage>
</organism>
<proteinExistence type="predicted"/>
<evidence type="ECO:0000313" key="1">
    <source>
        <dbReference type="EMBL" id="CDX52024.1"/>
    </source>
</evidence>
<dbReference type="Proteomes" id="UP000046122">
    <property type="component" value="Unassembled WGS sequence"/>
</dbReference>
<gene>
    <name evidence="1" type="ORF">MPL3365_140168</name>
</gene>
<name>A0A090FXS0_MESPL</name>
<protein>
    <submittedName>
        <fullName evidence="1">Uncharacterized protein</fullName>
    </submittedName>
</protein>
<sequence length="83" mass="9335">MPLLWSVPSQVMRMNAKPGGGERRLILIFTSLPRAWLGGSSAVPVLGRLFLKDRHGRHLAEIPHNAALAGRTSRRIRQRRVVF</sequence>
<reference evidence="1 2" key="1">
    <citation type="submission" date="2014-08" db="EMBL/GenBank/DDBJ databases">
        <authorList>
            <person name="Moulin Lionel"/>
        </authorList>
    </citation>
    <scope>NUCLEOTIDE SEQUENCE [LARGE SCALE GENOMIC DNA]</scope>
</reference>
<dbReference type="EMBL" id="CCNE01000006">
    <property type="protein sequence ID" value="CDX52024.1"/>
    <property type="molecule type" value="Genomic_DNA"/>
</dbReference>
<dbReference type="AlphaFoldDB" id="A0A090FXS0"/>
<accession>A0A090FXS0</accession>